<dbReference type="PANTHER" id="PTHR43606:SF2">
    <property type="entry name" value="ALKALINE PHOSPHATASE FAMILY PROTEIN (AFU_ORTHOLOGUE AFUA_5G03860)"/>
    <property type="match status" value="1"/>
</dbReference>
<organism evidence="3 4">
    <name type="scientific">Flavobacterium cutihirudinis</name>
    <dbReference type="NCBI Taxonomy" id="1265740"/>
    <lineage>
        <taxon>Bacteria</taxon>
        <taxon>Pseudomonadati</taxon>
        <taxon>Bacteroidota</taxon>
        <taxon>Flavobacteriia</taxon>
        <taxon>Flavobacteriales</taxon>
        <taxon>Flavobacteriaceae</taxon>
        <taxon>Flavobacterium</taxon>
    </lineage>
</organism>
<dbReference type="Proteomes" id="UP000257004">
    <property type="component" value="Unassembled WGS sequence"/>
</dbReference>
<evidence type="ECO:0000313" key="4">
    <source>
        <dbReference type="Proteomes" id="UP000257004"/>
    </source>
</evidence>
<dbReference type="Pfam" id="PF16655">
    <property type="entry name" value="PhoD_N"/>
    <property type="match status" value="1"/>
</dbReference>
<comment type="caution">
    <text evidence="3">The sequence shown here is derived from an EMBL/GenBank/DDBJ whole genome shotgun (WGS) entry which is preliminary data.</text>
</comment>
<protein>
    <submittedName>
        <fullName evidence="3">Alkaline phosphatase D</fullName>
    </submittedName>
</protein>
<reference evidence="3 4" key="1">
    <citation type="submission" date="2018-07" db="EMBL/GenBank/DDBJ databases">
        <title>Genomic Encyclopedia of Archaeal and Bacterial Type Strains, Phase II (KMG-II): from individual species to whole genera.</title>
        <authorList>
            <person name="Goeker M."/>
        </authorList>
    </citation>
    <scope>NUCLEOTIDE SEQUENCE [LARGE SCALE GENOMIC DNA]</scope>
    <source>
        <strain evidence="3 4">DSM 25795</strain>
    </source>
</reference>
<dbReference type="Gene3D" id="2.60.40.380">
    <property type="entry name" value="Purple acid phosphatase-like, N-terminal"/>
    <property type="match status" value="1"/>
</dbReference>
<dbReference type="OrthoDB" id="9763616at2"/>
<dbReference type="CDD" id="cd07389">
    <property type="entry name" value="MPP_PhoD"/>
    <property type="match status" value="1"/>
</dbReference>
<evidence type="ECO:0000313" key="3">
    <source>
        <dbReference type="EMBL" id="RED23639.1"/>
    </source>
</evidence>
<feature type="domain" description="Phospholipase D N-terminal" evidence="2">
    <location>
        <begin position="38"/>
        <end position="126"/>
    </location>
</feature>
<dbReference type="InterPro" id="IPR038607">
    <property type="entry name" value="PhoD-like_sf"/>
</dbReference>
<dbReference type="InterPro" id="IPR052900">
    <property type="entry name" value="Phospholipid_Metab_Enz"/>
</dbReference>
<dbReference type="PANTHER" id="PTHR43606">
    <property type="entry name" value="PHOSPHATASE, PUTATIVE (AFU_ORTHOLOGUE AFUA_6G08710)-RELATED"/>
    <property type="match status" value="1"/>
</dbReference>
<dbReference type="RefSeq" id="WP_115888729.1">
    <property type="nucleotide sequence ID" value="NZ_QRDQ01000009.1"/>
</dbReference>
<dbReference type="EMBL" id="QRDQ01000009">
    <property type="protein sequence ID" value="RED23639.1"/>
    <property type="molecule type" value="Genomic_DNA"/>
</dbReference>
<evidence type="ECO:0000259" key="1">
    <source>
        <dbReference type="Pfam" id="PF09423"/>
    </source>
</evidence>
<dbReference type="InterPro" id="IPR032093">
    <property type="entry name" value="PhoD_N"/>
</dbReference>
<feature type="domain" description="PhoD-like phosphatase metallophosphatase" evidence="1">
    <location>
        <begin position="138"/>
        <end position="472"/>
    </location>
</feature>
<name>A0A3D9FUL8_9FLAO</name>
<dbReference type="InterPro" id="IPR029052">
    <property type="entry name" value="Metallo-depent_PP-like"/>
</dbReference>
<keyword evidence="4" id="KW-1185">Reference proteome</keyword>
<proteinExistence type="predicted"/>
<sequence>MMNRRSFVKRSMLGVVPLLLPTKVFSLFVYNNNNTFIHGVASGDPTNDAVIIWTHINTKLSGVLNVEWQVALDQNFKNMVRKDFAITSSEKDFTIKVDVTGLESNHTYFYRFIFNDTVSDVGVCKTLPTSVSNGLQIAVISCNNYEDGYFTSFRHIADNQDIDYVFHLGDYIYEYGTGQYCNKTFLEQSNRINDPLHELLSLEDYRKRYALYRKDKELQKAHRNKSFICIWDDHELVNNAYFGGAKNHQPNEGSWRDRSAAAVQAYFEWMPVRAKSTSEMIRSIKIGNEASFFFMEERLDGRDKQLLSNDPEKLSPQRKMISKKQFDHLAEELKNSDARWNFLVNQVMFTGYKSKKEESVKEEDWWTGYPYQREQLIEVFEGLKNPPIILTGDHHQSHVLELNSDDTQTKKSPIAWEFLTPSITSKNDDRLSSEQIAKKSKLLYKLNPHMIYNEIAAHGYFILNVEKKEIKITYKFNEDILLPNSGEKQGPDFTIDNSNKLTKNV</sequence>
<dbReference type="Pfam" id="PF09423">
    <property type="entry name" value="PhoD"/>
    <property type="match status" value="1"/>
</dbReference>
<dbReference type="SUPFAM" id="SSF56300">
    <property type="entry name" value="Metallo-dependent phosphatases"/>
    <property type="match status" value="1"/>
</dbReference>
<dbReference type="AlphaFoldDB" id="A0A3D9FUL8"/>
<dbReference type="Gene3D" id="3.60.21.70">
    <property type="entry name" value="PhoD-like phosphatase"/>
    <property type="match status" value="1"/>
</dbReference>
<dbReference type="InterPro" id="IPR018946">
    <property type="entry name" value="PhoD-like_MPP"/>
</dbReference>
<gene>
    <name evidence="3" type="ORF">BD847_2702</name>
</gene>
<evidence type="ECO:0000259" key="2">
    <source>
        <dbReference type="Pfam" id="PF16655"/>
    </source>
</evidence>
<accession>A0A3D9FUL8</accession>